<proteinExistence type="predicted"/>
<evidence type="ECO:0000313" key="2">
    <source>
        <dbReference type="Proteomes" id="UP001318860"/>
    </source>
</evidence>
<keyword evidence="2" id="KW-1185">Reference proteome</keyword>
<gene>
    <name evidence="1" type="ORF">DH2020_003894</name>
</gene>
<evidence type="ECO:0000313" key="1">
    <source>
        <dbReference type="EMBL" id="KAK6160513.1"/>
    </source>
</evidence>
<organism evidence="1 2">
    <name type="scientific">Rehmannia glutinosa</name>
    <name type="common">Chinese foxglove</name>
    <dbReference type="NCBI Taxonomy" id="99300"/>
    <lineage>
        <taxon>Eukaryota</taxon>
        <taxon>Viridiplantae</taxon>
        <taxon>Streptophyta</taxon>
        <taxon>Embryophyta</taxon>
        <taxon>Tracheophyta</taxon>
        <taxon>Spermatophyta</taxon>
        <taxon>Magnoliopsida</taxon>
        <taxon>eudicotyledons</taxon>
        <taxon>Gunneridae</taxon>
        <taxon>Pentapetalae</taxon>
        <taxon>asterids</taxon>
        <taxon>lamiids</taxon>
        <taxon>Lamiales</taxon>
        <taxon>Orobanchaceae</taxon>
        <taxon>Rehmannieae</taxon>
        <taxon>Rehmannia</taxon>
    </lineage>
</organism>
<comment type="caution">
    <text evidence="1">The sequence shown here is derived from an EMBL/GenBank/DDBJ whole genome shotgun (WGS) entry which is preliminary data.</text>
</comment>
<dbReference type="EMBL" id="JABTTQ020000003">
    <property type="protein sequence ID" value="KAK6160513.1"/>
    <property type="molecule type" value="Genomic_DNA"/>
</dbReference>
<reference evidence="1 2" key="1">
    <citation type="journal article" date="2021" name="Comput. Struct. Biotechnol. J.">
        <title>De novo genome assembly of the potent medicinal plant Rehmannia glutinosa using nanopore technology.</title>
        <authorList>
            <person name="Ma L."/>
            <person name="Dong C."/>
            <person name="Song C."/>
            <person name="Wang X."/>
            <person name="Zheng X."/>
            <person name="Niu Y."/>
            <person name="Chen S."/>
            <person name="Feng W."/>
        </authorList>
    </citation>
    <scope>NUCLEOTIDE SEQUENCE [LARGE SCALE GENOMIC DNA]</scope>
    <source>
        <strain evidence="1">DH-2019</strain>
    </source>
</reference>
<sequence>MGIPPRSFYAYPNGRRLRLENNEAEYEALWWVRNGASMGLAMLVHNDSLAVHQINGEAEALAQLASNPGADAIADETITQLFAPLLNTRKIHANEATELTEMTTIIQYLENDVQPKDKVEARTLQTQSARFTLVDGVLYKRGYSVPLLLCLSEMDADYSL</sequence>
<accession>A0ABR0XN92</accession>
<name>A0ABR0XN92_REHGL</name>
<dbReference type="Proteomes" id="UP001318860">
    <property type="component" value="Unassembled WGS sequence"/>
</dbReference>
<protein>
    <submittedName>
        <fullName evidence="1">Uncharacterized protein</fullName>
    </submittedName>
</protein>